<gene>
    <name evidence="1" type="ORF">Q4F26_05840</name>
</gene>
<evidence type="ECO:0000313" key="2">
    <source>
        <dbReference type="Proteomes" id="UP001171751"/>
    </source>
</evidence>
<dbReference type="EMBL" id="JAUNQW010000029">
    <property type="protein sequence ID" value="MDO5457853.1"/>
    <property type="molecule type" value="Genomic_DNA"/>
</dbReference>
<sequence length="128" mass="14429">MQNLQQSFPIQFQHHIDEIRSHIVQESRYAPRLSEIEAAKHIVDMFIDAYEYGLTQVGGDRFNELSDSISTIKESINNGKCPPERLRAMKFAVTDGQSVLEQLGIVKFGLLEDNCILDISTASLSTET</sequence>
<name>A0AA43UDA9_9LACT</name>
<comment type="caution">
    <text evidence="1">The sequence shown here is derived from an EMBL/GenBank/DDBJ whole genome shotgun (WGS) entry which is preliminary data.</text>
</comment>
<protein>
    <submittedName>
        <fullName evidence="1">Uncharacterized protein</fullName>
    </submittedName>
</protein>
<proteinExistence type="predicted"/>
<dbReference type="Proteomes" id="UP001171751">
    <property type="component" value="Unassembled WGS sequence"/>
</dbReference>
<accession>A0AA43UDA9</accession>
<evidence type="ECO:0000313" key="1">
    <source>
        <dbReference type="EMBL" id="MDO5457853.1"/>
    </source>
</evidence>
<organism evidence="1 2">
    <name type="scientific">Atopococcus tabaci</name>
    <dbReference type="NCBI Taxonomy" id="269774"/>
    <lineage>
        <taxon>Bacteria</taxon>
        <taxon>Bacillati</taxon>
        <taxon>Bacillota</taxon>
        <taxon>Bacilli</taxon>
        <taxon>Lactobacillales</taxon>
        <taxon>Carnobacteriaceae</taxon>
        <taxon>Atopococcus</taxon>
    </lineage>
</organism>
<keyword evidence="2" id="KW-1185">Reference proteome</keyword>
<dbReference type="AlphaFoldDB" id="A0AA43UDA9"/>
<reference evidence="1" key="1">
    <citation type="submission" date="2023-07" db="EMBL/GenBank/DDBJ databases">
        <title>Between Cages and Wild: Unraveling the Impact of Captivity on Animal Microbiomes and Antimicrobial Resistance.</title>
        <authorList>
            <person name="Schmartz G.P."/>
            <person name="Rehner J."/>
            <person name="Schuff M.J."/>
            <person name="Becker S.L."/>
            <person name="Kravczyk M."/>
            <person name="Gurevich A."/>
            <person name="Francke R."/>
            <person name="Mueller R."/>
            <person name="Keller V."/>
            <person name="Keller A."/>
        </authorList>
    </citation>
    <scope>NUCLEOTIDE SEQUENCE</scope>
    <source>
        <strain evidence="1">S39M_St_73</strain>
    </source>
</reference>